<proteinExistence type="predicted"/>
<gene>
    <name evidence="1" type="ORF">METZ01_LOCUS451406</name>
</gene>
<accession>A0A382ZSV7</accession>
<sequence>KKPYQQYQFRCIIPNDLEETFSTKEFRLSLKSSLYSQSKIISTNLYNLSQFIFREVREGKMKDITLEDVKNILRVEVRKSLLHIHHYEFGTNVFSKDKLNESRSRVDKEEERLREKLEKDYKGTIDLIEREVDKILITQDLEPDKKNVEYKKLVRRWIELKLMRQDWKRDLLNESGKTDEDFRNEIEDKWKLGLFGEEYNQEGVVKKWVDYVEPPTPEVKSKSGSPSPLFSKVYPNHLEEMKRNRRRQDTIEETK</sequence>
<organism evidence="1">
    <name type="scientific">marine metagenome</name>
    <dbReference type="NCBI Taxonomy" id="408172"/>
    <lineage>
        <taxon>unclassified sequences</taxon>
        <taxon>metagenomes</taxon>
        <taxon>ecological metagenomes</taxon>
    </lineage>
</organism>
<evidence type="ECO:0000313" key="1">
    <source>
        <dbReference type="EMBL" id="SVD98552.1"/>
    </source>
</evidence>
<feature type="non-terminal residue" evidence="1">
    <location>
        <position position="255"/>
    </location>
</feature>
<dbReference type="AlphaFoldDB" id="A0A382ZSV7"/>
<protein>
    <submittedName>
        <fullName evidence="1">Uncharacterized protein</fullName>
    </submittedName>
</protein>
<name>A0A382ZSV7_9ZZZZ</name>
<reference evidence="1" key="1">
    <citation type="submission" date="2018-05" db="EMBL/GenBank/DDBJ databases">
        <authorList>
            <person name="Lanie J.A."/>
            <person name="Ng W.-L."/>
            <person name="Kazmierczak K.M."/>
            <person name="Andrzejewski T.M."/>
            <person name="Davidsen T.M."/>
            <person name="Wayne K.J."/>
            <person name="Tettelin H."/>
            <person name="Glass J.I."/>
            <person name="Rusch D."/>
            <person name="Podicherti R."/>
            <person name="Tsui H.-C.T."/>
            <person name="Winkler M.E."/>
        </authorList>
    </citation>
    <scope>NUCLEOTIDE SEQUENCE</scope>
</reference>
<feature type="non-terminal residue" evidence="1">
    <location>
        <position position="1"/>
    </location>
</feature>
<dbReference type="EMBL" id="UINC01186363">
    <property type="protein sequence ID" value="SVD98552.1"/>
    <property type="molecule type" value="Genomic_DNA"/>
</dbReference>